<dbReference type="EMBL" id="FMJE01000003">
    <property type="protein sequence ID" value="SCM81134.1"/>
    <property type="molecule type" value="Genomic_DNA"/>
</dbReference>
<organism evidence="1">
    <name type="scientific">uncultured Sporomusa sp</name>
    <dbReference type="NCBI Taxonomy" id="307249"/>
    <lineage>
        <taxon>Bacteria</taxon>
        <taxon>Bacillati</taxon>
        <taxon>Bacillota</taxon>
        <taxon>Negativicutes</taxon>
        <taxon>Selenomonadales</taxon>
        <taxon>Sporomusaceae</taxon>
        <taxon>Sporomusa</taxon>
        <taxon>environmental samples</taxon>
    </lineage>
</organism>
<proteinExistence type="predicted"/>
<sequence length="52" mass="6237">MHKGNCFIMVIICDLLLFLRTKTKKDCFHSPFLIYVLLCCHAKKQLHFFVMF</sequence>
<accession>A0A212LU39</accession>
<dbReference type="AlphaFoldDB" id="A0A212LU39"/>
<name>A0A212LU39_9FIRM</name>
<gene>
    <name evidence="1" type="ORF">KL86SPO_31313</name>
</gene>
<protein>
    <submittedName>
        <fullName evidence="1">Uncharacterized protein</fullName>
    </submittedName>
</protein>
<evidence type="ECO:0000313" key="1">
    <source>
        <dbReference type="EMBL" id="SCM81134.1"/>
    </source>
</evidence>
<reference evidence="1" key="1">
    <citation type="submission" date="2016-08" db="EMBL/GenBank/DDBJ databases">
        <authorList>
            <person name="Seilhamer J.J."/>
        </authorList>
    </citation>
    <scope>NUCLEOTIDE SEQUENCE</scope>
    <source>
        <strain evidence="1">86</strain>
    </source>
</reference>